<name>A0A820IF81_9BILA</name>
<organism evidence="1 2">
    <name type="scientific">Rotaria sordida</name>
    <dbReference type="NCBI Taxonomy" id="392033"/>
    <lineage>
        <taxon>Eukaryota</taxon>
        <taxon>Metazoa</taxon>
        <taxon>Spiralia</taxon>
        <taxon>Gnathifera</taxon>
        <taxon>Rotifera</taxon>
        <taxon>Eurotatoria</taxon>
        <taxon>Bdelloidea</taxon>
        <taxon>Philodinida</taxon>
        <taxon>Philodinidae</taxon>
        <taxon>Rotaria</taxon>
    </lineage>
</organism>
<accession>A0A820IF81</accession>
<evidence type="ECO:0000313" key="2">
    <source>
        <dbReference type="Proteomes" id="UP000663836"/>
    </source>
</evidence>
<dbReference type="AlphaFoldDB" id="A0A820IF81"/>
<proteinExistence type="predicted"/>
<feature type="non-terminal residue" evidence="1">
    <location>
        <position position="1"/>
    </location>
</feature>
<protein>
    <submittedName>
        <fullName evidence="1">Uncharacterized protein</fullName>
    </submittedName>
</protein>
<dbReference type="Proteomes" id="UP000663836">
    <property type="component" value="Unassembled WGS sequence"/>
</dbReference>
<dbReference type="EMBL" id="CAJOBD010038078">
    <property type="protein sequence ID" value="CAF4309266.1"/>
    <property type="molecule type" value="Genomic_DNA"/>
</dbReference>
<sequence length="31" mass="3662">MSQGKHMGKVVIKVYDESRPLIRALRKTWFS</sequence>
<evidence type="ECO:0000313" key="1">
    <source>
        <dbReference type="EMBL" id="CAF4309266.1"/>
    </source>
</evidence>
<gene>
    <name evidence="1" type="ORF">JBS370_LOCUS40660</name>
</gene>
<reference evidence="1" key="1">
    <citation type="submission" date="2021-02" db="EMBL/GenBank/DDBJ databases">
        <authorList>
            <person name="Nowell W R."/>
        </authorList>
    </citation>
    <scope>NUCLEOTIDE SEQUENCE</scope>
</reference>
<comment type="caution">
    <text evidence="1">The sequence shown here is derived from an EMBL/GenBank/DDBJ whole genome shotgun (WGS) entry which is preliminary data.</text>
</comment>